<keyword evidence="13" id="KW-0325">Glycoprotein</keyword>
<keyword evidence="8 19" id="KW-0297">G-protein coupled receptor</keyword>
<dbReference type="InterPro" id="IPR000496">
    <property type="entry name" value="Brdyknn_rcpt"/>
</dbReference>
<keyword evidence="6 19" id="KW-0812">Transmembrane</keyword>
<proteinExistence type="inferred from homology"/>
<evidence type="ECO:0000256" key="21">
    <source>
        <dbReference type="SAM" id="Phobius"/>
    </source>
</evidence>
<evidence type="ECO:0000259" key="22">
    <source>
        <dbReference type="PROSITE" id="PS50262"/>
    </source>
</evidence>
<dbReference type="GO" id="GO:0006954">
    <property type="term" value="P:inflammatory response"/>
    <property type="evidence" value="ECO:0007669"/>
    <property type="project" value="InterPro"/>
</dbReference>
<dbReference type="GO" id="GO:0060326">
    <property type="term" value="P:cell chemotaxis"/>
    <property type="evidence" value="ECO:0007669"/>
    <property type="project" value="TreeGrafter"/>
</dbReference>
<evidence type="ECO:0000256" key="10">
    <source>
        <dbReference type="ARBA" id="ARBA00023139"/>
    </source>
</evidence>
<dbReference type="GO" id="GO:0019957">
    <property type="term" value="F:C-C chemokine binding"/>
    <property type="evidence" value="ECO:0007669"/>
    <property type="project" value="TreeGrafter"/>
</dbReference>
<evidence type="ECO:0000256" key="20">
    <source>
        <dbReference type="SAM" id="MobiDB-lite"/>
    </source>
</evidence>
<comment type="function">
    <text evidence="16">This is a receptor for bradykinin. Could be a factor in chronic pain and inflammation.</text>
</comment>
<keyword evidence="5" id="KW-0597">Phosphoprotein</keyword>
<dbReference type="PRINTS" id="PR00237">
    <property type="entry name" value="GPCRRHODOPSN"/>
</dbReference>
<feature type="transmembrane region" description="Helical" evidence="21">
    <location>
        <begin position="795"/>
        <end position="814"/>
    </location>
</feature>
<dbReference type="InterPro" id="IPR050119">
    <property type="entry name" value="CCR1-9-like"/>
</dbReference>
<comment type="similarity">
    <text evidence="19">Belongs to the G-protein coupled receptor 1 family.</text>
</comment>
<feature type="transmembrane region" description="Helical" evidence="21">
    <location>
        <begin position="649"/>
        <end position="670"/>
    </location>
</feature>
<comment type="subcellular location">
    <subcellularLocation>
        <location evidence="1">Cell membrane</location>
        <topology evidence="1">Multi-pass membrane protein</topology>
    </subcellularLocation>
</comment>
<evidence type="ECO:0000256" key="14">
    <source>
        <dbReference type="ARBA" id="ARBA00023224"/>
    </source>
</evidence>
<dbReference type="PANTHER" id="PTHR10489">
    <property type="entry name" value="CELL ADHESION MOLECULE"/>
    <property type="match status" value="1"/>
</dbReference>
<feature type="transmembrane region" description="Helical" evidence="21">
    <location>
        <begin position="538"/>
        <end position="557"/>
    </location>
</feature>
<keyword evidence="10" id="KW-0564">Palmitate</keyword>
<evidence type="ECO:0000256" key="5">
    <source>
        <dbReference type="ARBA" id="ARBA00022553"/>
    </source>
</evidence>
<dbReference type="SUPFAM" id="SSF81321">
    <property type="entry name" value="Family A G protein-coupled receptor-like"/>
    <property type="match status" value="2"/>
</dbReference>
<feature type="domain" description="G-protein coupled receptors family 1 profile" evidence="22">
    <location>
        <begin position="121"/>
        <end position="376"/>
    </location>
</feature>
<dbReference type="GO" id="GO:0009612">
    <property type="term" value="P:response to mechanical stimulus"/>
    <property type="evidence" value="ECO:0007669"/>
    <property type="project" value="InterPro"/>
</dbReference>
<comment type="caution">
    <text evidence="23">The sequence shown here is derived from an EMBL/GenBank/DDBJ whole genome shotgun (WGS) entry which is preliminary data.</text>
</comment>
<keyword evidence="15" id="KW-0449">Lipoprotein</keyword>
<evidence type="ECO:0000256" key="12">
    <source>
        <dbReference type="ARBA" id="ARBA00023170"/>
    </source>
</evidence>
<dbReference type="PANTHER" id="PTHR10489:SF957">
    <property type="entry name" value="B2 BRADYKININ RECEPTOR"/>
    <property type="match status" value="1"/>
</dbReference>
<evidence type="ECO:0000256" key="3">
    <source>
        <dbReference type="ARBA" id="ARBA00021062"/>
    </source>
</evidence>
<feature type="transmembrane region" description="Helical" evidence="21">
    <location>
        <begin position="143"/>
        <end position="162"/>
    </location>
</feature>
<evidence type="ECO:0000256" key="18">
    <source>
        <dbReference type="ARBA" id="ARBA00025954"/>
    </source>
</evidence>
<dbReference type="GO" id="GO:0006955">
    <property type="term" value="P:immune response"/>
    <property type="evidence" value="ECO:0007669"/>
    <property type="project" value="TreeGrafter"/>
</dbReference>
<dbReference type="Gene3D" id="1.20.1070.10">
    <property type="entry name" value="Rhodopsin 7-helix transmembrane proteins"/>
    <property type="match status" value="2"/>
</dbReference>
<feature type="transmembrane region" description="Helical" evidence="21">
    <location>
        <begin position="608"/>
        <end position="628"/>
    </location>
</feature>
<feature type="transmembrane region" description="Helical" evidence="21">
    <location>
        <begin position="699"/>
        <end position="721"/>
    </location>
</feature>
<evidence type="ECO:0000256" key="6">
    <source>
        <dbReference type="ARBA" id="ARBA00022692"/>
    </source>
</evidence>
<dbReference type="PRINTS" id="PR00425">
    <property type="entry name" value="BRADYKININR"/>
</dbReference>
<feature type="non-terminal residue" evidence="23">
    <location>
        <position position="919"/>
    </location>
</feature>
<reference evidence="23 24" key="1">
    <citation type="journal article" date="2023" name="J. Hered.">
        <title>Chromosome-level genome of the wood stork (Mycteria americana) provides insight into avian chromosome evolution.</title>
        <authorList>
            <person name="Flamio R. Jr."/>
            <person name="Ramstad K.M."/>
        </authorList>
    </citation>
    <scope>NUCLEOTIDE SEQUENCE [LARGE SCALE GENOMIC DNA]</scope>
    <source>
        <strain evidence="23">JAX WOST 10</strain>
    </source>
</reference>
<evidence type="ECO:0000256" key="8">
    <source>
        <dbReference type="ARBA" id="ARBA00023040"/>
    </source>
</evidence>
<feature type="transmembrane region" description="Helical" evidence="21">
    <location>
        <begin position="182"/>
        <end position="200"/>
    </location>
</feature>
<gene>
    <name evidence="23" type="ORF">QYF61_020710</name>
</gene>
<dbReference type="GO" id="GO:0019722">
    <property type="term" value="P:calcium-mediated signaling"/>
    <property type="evidence" value="ECO:0007669"/>
    <property type="project" value="TreeGrafter"/>
</dbReference>
<feature type="transmembrane region" description="Helical" evidence="21">
    <location>
        <begin position="569"/>
        <end position="588"/>
    </location>
</feature>
<name>A0AAN7RW61_MYCAM</name>
<keyword evidence="14 19" id="KW-0807">Transducer</keyword>
<evidence type="ECO:0000256" key="17">
    <source>
        <dbReference type="ARBA" id="ARBA00025423"/>
    </source>
</evidence>
<dbReference type="GO" id="GO:0007204">
    <property type="term" value="P:positive regulation of cytosolic calcium ion concentration"/>
    <property type="evidence" value="ECO:0007669"/>
    <property type="project" value="TreeGrafter"/>
</dbReference>
<evidence type="ECO:0000256" key="15">
    <source>
        <dbReference type="ARBA" id="ARBA00023288"/>
    </source>
</evidence>
<feature type="transmembrane region" description="Helical" evidence="21">
    <location>
        <begin position="220"/>
        <end position="242"/>
    </location>
</feature>
<dbReference type="GO" id="GO:0004947">
    <property type="term" value="F:bradykinin receptor activity"/>
    <property type="evidence" value="ECO:0007669"/>
    <property type="project" value="InterPro"/>
</dbReference>
<dbReference type="PROSITE" id="PS00237">
    <property type="entry name" value="G_PROTEIN_RECEP_F1_1"/>
    <property type="match status" value="1"/>
</dbReference>
<keyword evidence="12 19" id="KW-0675">Receptor</keyword>
<evidence type="ECO:0000256" key="1">
    <source>
        <dbReference type="ARBA" id="ARBA00004651"/>
    </source>
</evidence>
<dbReference type="AlphaFoldDB" id="A0AAN7RW61"/>
<keyword evidence="9 21" id="KW-0472">Membrane</keyword>
<dbReference type="InterPro" id="IPR000276">
    <property type="entry name" value="GPCR_Rhodpsn"/>
</dbReference>
<dbReference type="Pfam" id="PF00001">
    <property type="entry name" value="7tm_1"/>
    <property type="match status" value="2"/>
</dbReference>
<dbReference type="FunFam" id="1.20.1070.10:FF:000201">
    <property type="entry name" value="Bradykinin receptor B2"/>
    <property type="match status" value="1"/>
</dbReference>
<keyword evidence="7 21" id="KW-1133">Transmembrane helix</keyword>
<dbReference type="GO" id="GO:0009897">
    <property type="term" value="C:external side of plasma membrane"/>
    <property type="evidence" value="ECO:0007669"/>
    <property type="project" value="TreeGrafter"/>
</dbReference>
<sequence length="919" mass="105388">HLQESNPENCKPFQSHAFYDSTKSRASFSYCVFCSNELDVAISCHLFLCTDMVSTTTANVTQLYNIMATQELTVSPTNFHNNSGLLNQYECVDYINSDVWKWLQDFQPGFLWFIFILGAIENSFVLTVLCFHKSHCTVAEIYLANMALADLMLVCALPFWAINISNKFQWPFGLFLCKAVNIMSNVNCYSSIYFLTLVSIDRYLALVKTMSLGRMRRTVYAKWSSFVVWMCALLICSPTMVFRNLQYYKEYNITACGLVYPASYWEPVNNSLLNIVGFVIPLCIITYCTTQIIKALRSSELQKLKLVQTERRATALVLAVLLLFIICWLPFQISTFIDTIRFLIPTLKCLEEINDVVTQVATYCAFSNSCLNPVLYVIVGKHFQKKAVEFYKDLFPKRCSKPQSVQMENSLDTLRTSISIIRNYFDCLIDKLCLFATALHLLVTGLHQLVCMESRSKKRTDTSSNGKAPRQSLQTTECTSPFLSFQTGLLFTSEFKKMTEMPLLNVPSSNQSENKSNSTICPDLNDWWEIVYYIVPKYIDTICIIGMLGNVFVLFTYSLHKGPLKTAEIYLMNLAVADLIFLTCLPFWTENIRNKFNWPFGNFLCRSTSASISLNMYTSIYLLVAVSVDRYLTFVHTLKRRGIRSKTMAKGICLLTWFFGILLSVPTFMFRTVKYFPLWNISACTLDFPTPSWVTAESLVFSIVGFVLPSTAIIFFNFSTIRSLQNQARERRALRTKSCKEHKGTKATRLIFTVVLMFMLCWTPYHFFVFLDILYETEVIKGCLWGELLNFGEQFGYTLATTNSCINPVIYVFVGKYFRQKFLEVFSQFVPCGFHLSWVSFKEKSSYFNGFARDLVTEQQDPLHCLWVAVGQGQWMPRKLLVHGPSELVGALQQQERNKRQQPCQTAGPELDGGMGLWL</sequence>
<evidence type="ECO:0000256" key="2">
    <source>
        <dbReference type="ARBA" id="ARBA00013512"/>
    </source>
</evidence>
<dbReference type="PROSITE" id="PS50262">
    <property type="entry name" value="G_PROTEIN_RECEP_F1_2"/>
    <property type="match status" value="2"/>
</dbReference>
<dbReference type="PRINTS" id="PR00993">
    <property type="entry name" value="BRADYKINNB1R"/>
</dbReference>
<feature type="transmembrane region" description="Helical" evidence="21">
    <location>
        <begin position="110"/>
        <end position="131"/>
    </location>
</feature>
<dbReference type="GO" id="GO:0016493">
    <property type="term" value="F:C-C chemokine receptor activity"/>
    <property type="evidence" value="ECO:0007669"/>
    <property type="project" value="TreeGrafter"/>
</dbReference>
<keyword evidence="11" id="KW-1015">Disulfide bond</keyword>
<evidence type="ECO:0000313" key="24">
    <source>
        <dbReference type="Proteomes" id="UP001333110"/>
    </source>
</evidence>
<dbReference type="InterPro" id="IPR001186">
    <property type="entry name" value="Brdyknn_1_rcpt"/>
</dbReference>
<feature type="transmembrane region" description="Helical" evidence="21">
    <location>
        <begin position="272"/>
        <end position="293"/>
    </location>
</feature>
<evidence type="ECO:0000256" key="9">
    <source>
        <dbReference type="ARBA" id="ARBA00023136"/>
    </source>
</evidence>
<accession>A0AAN7RW61</accession>
<dbReference type="InterPro" id="IPR017452">
    <property type="entry name" value="GPCR_Rhodpsn_7TM"/>
</dbReference>
<organism evidence="23 24">
    <name type="scientific">Mycteria americana</name>
    <name type="common">Wood stork</name>
    <dbReference type="NCBI Taxonomy" id="33587"/>
    <lineage>
        <taxon>Eukaryota</taxon>
        <taxon>Metazoa</taxon>
        <taxon>Chordata</taxon>
        <taxon>Craniata</taxon>
        <taxon>Vertebrata</taxon>
        <taxon>Euteleostomi</taxon>
        <taxon>Archelosauria</taxon>
        <taxon>Archosauria</taxon>
        <taxon>Dinosauria</taxon>
        <taxon>Saurischia</taxon>
        <taxon>Theropoda</taxon>
        <taxon>Coelurosauria</taxon>
        <taxon>Aves</taxon>
        <taxon>Neognathae</taxon>
        <taxon>Neoaves</taxon>
        <taxon>Aequornithes</taxon>
        <taxon>Ciconiiformes</taxon>
        <taxon>Ciconiidae</taxon>
        <taxon>Mycteria</taxon>
    </lineage>
</organism>
<evidence type="ECO:0000256" key="11">
    <source>
        <dbReference type="ARBA" id="ARBA00023157"/>
    </source>
</evidence>
<evidence type="ECO:0000256" key="19">
    <source>
        <dbReference type="RuleBase" id="RU000688"/>
    </source>
</evidence>
<evidence type="ECO:0000256" key="13">
    <source>
        <dbReference type="ARBA" id="ARBA00023180"/>
    </source>
</evidence>
<dbReference type="EMBL" id="JAUNZN010000004">
    <property type="protein sequence ID" value="KAK4822859.1"/>
    <property type="molecule type" value="Genomic_DNA"/>
</dbReference>
<protein>
    <recommendedName>
        <fullName evidence="3">B1 bradykinin receptor</fullName>
    </recommendedName>
    <alternativeName>
        <fullName evidence="2">B2 bradykinin receptor</fullName>
    </alternativeName>
</protein>
<evidence type="ECO:0000256" key="16">
    <source>
        <dbReference type="ARBA" id="ARBA00025112"/>
    </source>
</evidence>
<dbReference type="Proteomes" id="UP001333110">
    <property type="component" value="Unassembled WGS sequence"/>
</dbReference>
<evidence type="ECO:0000256" key="7">
    <source>
        <dbReference type="ARBA" id="ARBA00022989"/>
    </source>
</evidence>
<evidence type="ECO:0000313" key="23">
    <source>
        <dbReference type="EMBL" id="KAK4822859.1"/>
    </source>
</evidence>
<feature type="domain" description="G-protein coupled receptors family 1 profile" evidence="22">
    <location>
        <begin position="549"/>
        <end position="811"/>
    </location>
</feature>
<comment type="function">
    <text evidence="17">Receptor for bradykinin. It is associated with G proteins that activate a phosphatidylinositol-calcium second messenger system.</text>
</comment>
<feature type="transmembrane region" description="Helical" evidence="21">
    <location>
        <begin position="313"/>
        <end position="331"/>
    </location>
</feature>
<keyword evidence="4" id="KW-1003">Cell membrane</keyword>
<evidence type="ECO:0000256" key="4">
    <source>
        <dbReference type="ARBA" id="ARBA00022475"/>
    </source>
</evidence>
<keyword evidence="24" id="KW-1185">Reference proteome</keyword>
<feature type="transmembrane region" description="Helical" evidence="21">
    <location>
        <begin position="750"/>
        <end position="775"/>
    </location>
</feature>
<comment type="subunit">
    <text evidence="18">Forms a complex with PECAM1 and GNAQ. Interacts with PECAM1.</text>
</comment>
<feature type="region of interest" description="Disordered" evidence="20">
    <location>
        <begin position="897"/>
        <end position="919"/>
    </location>
</feature>
<feature type="non-terminal residue" evidence="23">
    <location>
        <position position="1"/>
    </location>
</feature>